<gene>
    <name evidence="1" type="ORF">AVEN_267094_1</name>
</gene>
<protein>
    <submittedName>
        <fullName evidence="1">Uncharacterized protein</fullName>
    </submittedName>
</protein>
<evidence type="ECO:0000313" key="1">
    <source>
        <dbReference type="EMBL" id="GBN31936.1"/>
    </source>
</evidence>
<dbReference type="AlphaFoldDB" id="A0A4Y2N253"/>
<sequence>MRDVATDEILKQTNFIAMSETWIFEDEVINVEGFELKAFMNNTLKSKNDQSARKASGVGIYRNLNSVEDCTPIHFNVHSKRRLQDFSAGDICMTDITIHGQSRCTLSSVYIDPGVDASHLKMFLFIALIKYSETSLMIDEEFHKYKDVRIIVKGDVNVDVKRNEKSVRFHEEAFRFENGANKLS</sequence>
<proteinExistence type="predicted"/>
<dbReference type="InterPro" id="IPR036691">
    <property type="entry name" value="Endo/exonu/phosph_ase_sf"/>
</dbReference>
<name>A0A4Y2N253_ARAVE</name>
<evidence type="ECO:0000313" key="2">
    <source>
        <dbReference type="Proteomes" id="UP000499080"/>
    </source>
</evidence>
<dbReference type="Proteomes" id="UP000499080">
    <property type="component" value="Unassembled WGS sequence"/>
</dbReference>
<dbReference type="Gene3D" id="3.60.10.10">
    <property type="entry name" value="Endonuclease/exonuclease/phosphatase"/>
    <property type="match status" value="1"/>
</dbReference>
<comment type="caution">
    <text evidence="1">The sequence shown here is derived from an EMBL/GenBank/DDBJ whole genome shotgun (WGS) entry which is preliminary data.</text>
</comment>
<dbReference type="EMBL" id="BGPR01008158">
    <property type="protein sequence ID" value="GBN31936.1"/>
    <property type="molecule type" value="Genomic_DNA"/>
</dbReference>
<keyword evidence="2" id="KW-1185">Reference proteome</keyword>
<organism evidence="1 2">
    <name type="scientific">Araneus ventricosus</name>
    <name type="common">Orbweaver spider</name>
    <name type="synonym">Epeira ventricosa</name>
    <dbReference type="NCBI Taxonomy" id="182803"/>
    <lineage>
        <taxon>Eukaryota</taxon>
        <taxon>Metazoa</taxon>
        <taxon>Ecdysozoa</taxon>
        <taxon>Arthropoda</taxon>
        <taxon>Chelicerata</taxon>
        <taxon>Arachnida</taxon>
        <taxon>Araneae</taxon>
        <taxon>Araneomorphae</taxon>
        <taxon>Entelegynae</taxon>
        <taxon>Araneoidea</taxon>
        <taxon>Araneidae</taxon>
        <taxon>Araneus</taxon>
    </lineage>
</organism>
<accession>A0A4Y2N253</accession>
<reference evidence="1 2" key="1">
    <citation type="journal article" date="2019" name="Sci. Rep.">
        <title>Orb-weaving spider Araneus ventricosus genome elucidates the spidroin gene catalogue.</title>
        <authorList>
            <person name="Kono N."/>
            <person name="Nakamura H."/>
            <person name="Ohtoshi R."/>
            <person name="Moran D.A.P."/>
            <person name="Shinohara A."/>
            <person name="Yoshida Y."/>
            <person name="Fujiwara M."/>
            <person name="Mori M."/>
            <person name="Tomita M."/>
            <person name="Arakawa K."/>
        </authorList>
    </citation>
    <scope>NUCLEOTIDE SEQUENCE [LARGE SCALE GENOMIC DNA]</scope>
</reference>